<evidence type="ECO:0000313" key="3">
    <source>
        <dbReference type="EMBL" id="RMV46208.1"/>
    </source>
</evidence>
<feature type="compositionally biased region" description="Basic and acidic residues" evidence="1">
    <location>
        <begin position="39"/>
        <end position="50"/>
    </location>
</feature>
<reference evidence="2 4" key="1">
    <citation type="submission" date="2015-09" db="EMBL/GenBank/DDBJ databases">
        <title>Genome announcement of multiple Pseudomonas syringae strains.</title>
        <authorList>
            <person name="Thakur S."/>
            <person name="Wang P.W."/>
            <person name="Gong Y."/>
            <person name="Weir B.S."/>
            <person name="Guttman D.S."/>
        </authorList>
    </citation>
    <scope>NUCLEOTIDE SEQUENCE [LARGE SCALE GENOMIC DNA]</scope>
    <source>
        <strain evidence="2 4">ICMP4531</strain>
    </source>
</reference>
<dbReference type="AlphaFoldDB" id="A0A0P9RXZ6"/>
<evidence type="ECO:0000313" key="4">
    <source>
        <dbReference type="Proteomes" id="UP000050557"/>
    </source>
</evidence>
<comment type="caution">
    <text evidence="2">The sequence shown here is derived from an EMBL/GenBank/DDBJ whole genome shotgun (WGS) entry which is preliminary data.</text>
</comment>
<dbReference type="RefSeq" id="WP_054984582.1">
    <property type="nucleotide sequence ID" value="NZ_CP092918.1"/>
</dbReference>
<feature type="region of interest" description="Disordered" evidence="1">
    <location>
        <begin position="324"/>
        <end position="347"/>
    </location>
</feature>
<evidence type="ECO:0000313" key="5">
    <source>
        <dbReference type="Proteomes" id="UP000279173"/>
    </source>
</evidence>
<evidence type="ECO:0000313" key="2">
    <source>
        <dbReference type="EMBL" id="KPX48955.1"/>
    </source>
</evidence>
<dbReference type="Proteomes" id="UP000050557">
    <property type="component" value="Unassembled WGS sequence"/>
</dbReference>
<feature type="compositionally biased region" description="Low complexity" evidence="1">
    <location>
        <begin position="15"/>
        <end position="26"/>
    </location>
</feature>
<dbReference type="EMBL" id="LJQM01000034">
    <property type="protein sequence ID" value="KPX48955.1"/>
    <property type="molecule type" value="Genomic_DNA"/>
</dbReference>
<name>A0A0P9RXZ6_9PSED</name>
<gene>
    <name evidence="2" type="ORF">ALO68_01189</name>
    <name evidence="3" type="ORF">ALP10_02471</name>
</gene>
<dbReference type="Proteomes" id="UP000279173">
    <property type="component" value="Unassembled WGS sequence"/>
</dbReference>
<reference evidence="3 5" key="2">
    <citation type="submission" date="2018-08" db="EMBL/GenBank/DDBJ databases">
        <title>Recombination of ecologically and evolutionarily significant loci maintains genetic cohesion in the Pseudomonas syringae species complex.</title>
        <authorList>
            <person name="Dillon M."/>
            <person name="Thakur S."/>
            <person name="Almeida R.N.D."/>
            <person name="Weir B.S."/>
            <person name="Guttman D.S."/>
        </authorList>
    </citation>
    <scope>NUCLEOTIDE SEQUENCE [LARGE SCALE GENOMIC DNA]</scope>
    <source>
        <strain evidence="3 5">ICMP 3263</strain>
    </source>
</reference>
<evidence type="ECO:0000256" key="1">
    <source>
        <dbReference type="SAM" id="MobiDB-lite"/>
    </source>
</evidence>
<sequence>MAEFSESAKKHQKIQVDGVVQRQRGVPLQDNRTARHGATRLDDNRPESQDARNALSPDNAGLSEQLTSGVRQLSTLDSSQRHALDTAGQVRGDRSGSVFSNVGKVVQRQIILKENKDGLVQVSTDTKRPAGAGGHQGDHTTPFATLQAQIQNGLAGLSVNDGWASLSETFEVYKKLPGWLESSKWVTAILGGSVTQKLAAKGDAKMLQAAANELLRLRNQMGYTSIKKGGVGNAEGTWHGSLQYNERQYQLEKKPQLKKQKLLDYMWKAFDHGRVGKMKNAALQADIYTQHAMTMADAYPQLNVAHGIAWPDVLGHRSSQTNWVSYDPEVEAASKPKKKRKRDTDTE</sequence>
<protein>
    <submittedName>
        <fullName evidence="2">Uncharacterized protein</fullName>
    </submittedName>
</protein>
<accession>A0A0P9RXZ6</accession>
<feature type="region of interest" description="Disordered" evidence="1">
    <location>
        <begin position="1"/>
        <end position="63"/>
    </location>
</feature>
<dbReference type="PATRIC" id="fig|251654.3.peg.1513"/>
<dbReference type="EMBL" id="RBUT01000112">
    <property type="protein sequence ID" value="RMV46208.1"/>
    <property type="molecule type" value="Genomic_DNA"/>
</dbReference>
<organism evidence="2 4">
    <name type="scientific">Pseudomonas syringae pv. helianthi</name>
    <dbReference type="NCBI Taxonomy" id="251654"/>
    <lineage>
        <taxon>Bacteria</taxon>
        <taxon>Pseudomonadati</taxon>
        <taxon>Pseudomonadota</taxon>
        <taxon>Gammaproteobacteria</taxon>
        <taxon>Pseudomonadales</taxon>
        <taxon>Pseudomonadaceae</taxon>
        <taxon>Pseudomonas</taxon>
    </lineage>
</organism>
<proteinExistence type="predicted"/>